<proteinExistence type="predicted"/>
<dbReference type="EnsemblBacteria" id="AAQ65893">
    <property type="protein sequence ID" value="AAQ65893"/>
    <property type="gene ID" value="PG_0723"/>
</dbReference>
<protein>
    <submittedName>
        <fullName evidence="1">Uncharacterized protein</fullName>
    </submittedName>
</protein>
<accession>Q7MWA8</accession>
<keyword evidence="2" id="KW-1185">Reference proteome</keyword>
<dbReference type="STRING" id="242619.PG_0723"/>
<dbReference type="HOGENOM" id="CLU_2194556_0_0_10"/>
<dbReference type="AlphaFoldDB" id="Q7MWA8"/>
<sequence length="108" mass="12250">MPIAPIAIASMLSFRGGTLLSDKPCSPIDSTLVKRGDNEFLSYFRSTIKRNTVINHHNEQKNLFDDGCKHHWFGCYDPISRNEYRRAFDAGTIHDPVAGERNGLVSRR</sequence>
<evidence type="ECO:0000313" key="1">
    <source>
        <dbReference type="EMBL" id="AAQ65893.1"/>
    </source>
</evidence>
<dbReference type="EMBL" id="AE015924">
    <property type="protein sequence ID" value="AAQ65893.1"/>
    <property type="molecule type" value="Genomic_DNA"/>
</dbReference>
<organism evidence="1 2">
    <name type="scientific">Porphyromonas gingivalis (strain ATCC BAA-308 / W83)</name>
    <dbReference type="NCBI Taxonomy" id="242619"/>
    <lineage>
        <taxon>Bacteria</taxon>
        <taxon>Pseudomonadati</taxon>
        <taxon>Bacteroidota</taxon>
        <taxon>Bacteroidia</taxon>
        <taxon>Bacteroidales</taxon>
        <taxon>Porphyromonadaceae</taxon>
        <taxon>Porphyromonas</taxon>
    </lineage>
</organism>
<dbReference type="Proteomes" id="UP000000588">
    <property type="component" value="Chromosome"/>
</dbReference>
<evidence type="ECO:0000313" key="2">
    <source>
        <dbReference type="Proteomes" id="UP000000588"/>
    </source>
</evidence>
<name>Q7MWA8_PORGI</name>
<reference evidence="1 2" key="1">
    <citation type="journal article" date="2003" name="J. Bacteriol.">
        <title>Complete genome sequence of the oral pathogenic bacterium Porphyromonas gingivalis strain W83.</title>
        <authorList>
            <person name="Nelson K."/>
            <person name="Fleishmann R."/>
            <person name="DeBoy R."/>
            <person name="Paulsen I."/>
            <person name="Fouts D."/>
            <person name="Eisen J."/>
            <person name="Daugherty S."/>
            <person name="Dodson R."/>
            <person name="Durkin A."/>
            <person name="Gwinn M."/>
            <person name="Haft D."/>
            <person name="Kolonay J."/>
            <person name="Nelson W."/>
            <person name="White O."/>
            <person name="Mason T."/>
            <person name="Tallon L."/>
            <person name="Gray J."/>
            <person name="Granger D."/>
            <person name="Tettelin H."/>
            <person name="Dong H."/>
            <person name="Galvin J."/>
            <person name="Duncan M."/>
            <person name="Dewhirst F."/>
            <person name="Fraser C."/>
        </authorList>
    </citation>
    <scope>NUCLEOTIDE SEQUENCE [LARGE SCALE GENOMIC DNA]</scope>
    <source>
        <strain evidence="2">ATCC BAA-308 / W83</strain>
    </source>
</reference>
<gene>
    <name evidence="1" type="ordered locus">PG_0723</name>
</gene>
<dbReference type="KEGG" id="pgi:PG_0723"/>